<dbReference type="AlphaFoldDB" id="A0AAV4MCE3"/>
<feature type="transmembrane region" description="Helical" evidence="1">
    <location>
        <begin position="95"/>
        <end position="117"/>
    </location>
</feature>
<keyword evidence="1" id="KW-0472">Membrane</keyword>
<name>A0AAV4MCE3_9ARAC</name>
<sequence length="123" mass="14545">MNARCIPFRKNTEKFQFHSHEDRMEHAKEPPLQVSQKWAESLYKWAHKKTDISLDENYSQRHQFSNIAFTEIQVSTFCLLHTVEKKLFILKLHGIALYLKRGFFDVAGSIVLIFYLAEKSNKI</sequence>
<gene>
    <name evidence="2" type="ORF">CDAR_307531</name>
</gene>
<keyword evidence="3" id="KW-1185">Reference proteome</keyword>
<proteinExistence type="predicted"/>
<dbReference type="Proteomes" id="UP001054837">
    <property type="component" value="Unassembled WGS sequence"/>
</dbReference>
<evidence type="ECO:0000313" key="3">
    <source>
        <dbReference type="Proteomes" id="UP001054837"/>
    </source>
</evidence>
<keyword evidence="1" id="KW-1133">Transmembrane helix</keyword>
<reference evidence="2 3" key="1">
    <citation type="submission" date="2021-06" db="EMBL/GenBank/DDBJ databases">
        <title>Caerostris darwini draft genome.</title>
        <authorList>
            <person name="Kono N."/>
            <person name="Arakawa K."/>
        </authorList>
    </citation>
    <scope>NUCLEOTIDE SEQUENCE [LARGE SCALE GENOMIC DNA]</scope>
</reference>
<organism evidence="2 3">
    <name type="scientific">Caerostris darwini</name>
    <dbReference type="NCBI Taxonomy" id="1538125"/>
    <lineage>
        <taxon>Eukaryota</taxon>
        <taxon>Metazoa</taxon>
        <taxon>Ecdysozoa</taxon>
        <taxon>Arthropoda</taxon>
        <taxon>Chelicerata</taxon>
        <taxon>Arachnida</taxon>
        <taxon>Araneae</taxon>
        <taxon>Araneomorphae</taxon>
        <taxon>Entelegynae</taxon>
        <taxon>Araneoidea</taxon>
        <taxon>Araneidae</taxon>
        <taxon>Caerostris</taxon>
    </lineage>
</organism>
<dbReference type="EMBL" id="BPLQ01000336">
    <property type="protein sequence ID" value="GIX70108.1"/>
    <property type="molecule type" value="Genomic_DNA"/>
</dbReference>
<keyword evidence="1" id="KW-0812">Transmembrane</keyword>
<protein>
    <submittedName>
        <fullName evidence="2">Uncharacterized protein</fullName>
    </submittedName>
</protein>
<evidence type="ECO:0000256" key="1">
    <source>
        <dbReference type="SAM" id="Phobius"/>
    </source>
</evidence>
<evidence type="ECO:0000313" key="2">
    <source>
        <dbReference type="EMBL" id="GIX70108.1"/>
    </source>
</evidence>
<comment type="caution">
    <text evidence="2">The sequence shown here is derived from an EMBL/GenBank/DDBJ whole genome shotgun (WGS) entry which is preliminary data.</text>
</comment>
<accession>A0AAV4MCE3</accession>